<name>A0A137P7W7_CONC2</name>
<evidence type="ECO:0000313" key="2">
    <source>
        <dbReference type="EMBL" id="KXN71069.1"/>
    </source>
</evidence>
<dbReference type="PROSITE" id="PS51257">
    <property type="entry name" value="PROKAR_LIPOPROTEIN"/>
    <property type="match status" value="1"/>
</dbReference>
<proteinExistence type="predicted"/>
<gene>
    <name evidence="2" type="ORF">CONCODRAFT_70134</name>
</gene>
<evidence type="ECO:0000313" key="3">
    <source>
        <dbReference type="Proteomes" id="UP000070444"/>
    </source>
</evidence>
<sequence length="106" mass="11487">MKLTTFLIPLTLVLSASCQHNHGSGSDVNFGTHQPGSGTLIGNIYMHTLGHFVSDFPKYIMDLAKTGDIFGFLMTLIKFVLYHNPINLLQDIGGGIVNQVKGGKLV</sequence>
<keyword evidence="3" id="KW-1185">Reference proteome</keyword>
<dbReference type="Proteomes" id="UP000070444">
    <property type="component" value="Unassembled WGS sequence"/>
</dbReference>
<feature type="signal peptide" evidence="1">
    <location>
        <begin position="1"/>
        <end position="18"/>
    </location>
</feature>
<protein>
    <submittedName>
        <fullName evidence="2">Uncharacterized protein</fullName>
    </submittedName>
</protein>
<feature type="chain" id="PRO_5007294531" evidence="1">
    <location>
        <begin position="19"/>
        <end position="106"/>
    </location>
</feature>
<organism evidence="2 3">
    <name type="scientific">Conidiobolus coronatus (strain ATCC 28846 / CBS 209.66 / NRRL 28638)</name>
    <name type="common">Delacroixia coronata</name>
    <dbReference type="NCBI Taxonomy" id="796925"/>
    <lineage>
        <taxon>Eukaryota</taxon>
        <taxon>Fungi</taxon>
        <taxon>Fungi incertae sedis</taxon>
        <taxon>Zoopagomycota</taxon>
        <taxon>Entomophthoromycotina</taxon>
        <taxon>Entomophthoromycetes</taxon>
        <taxon>Entomophthorales</taxon>
        <taxon>Ancylistaceae</taxon>
        <taxon>Conidiobolus</taxon>
    </lineage>
</organism>
<keyword evidence="1" id="KW-0732">Signal</keyword>
<dbReference type="AlphaFoldDB" id="A0A137P7W7"/>
<dbReference type="EMBL" id="KQ964485">
    <property type="protein sequence ID" value="KXN71069.1"/>
    <property type="molecule type" value="Genomic_DNA"/>
</dbReference>
<reference evidence="2 3" key="1">
    <citation type="journal article" date="2015" name="Genome Biol. Evol.">
        <title>Phylogenomic analyses indicate that early fungi evolved digesting cell walls of algal ancestors of land plants.</title>
        <authorList>
            <person name="Chang Y."/>
            <person name="Wang S."/>
            <person name="Sekimoto S."/>
            <person name="Aerts A.L."/>
            <person name="Choi C."/>
            <person name="Clum A."/>
            <person name="LaButti K.M."/>
            <person name="Lindquist E.A."/>
            <person name="Yee Ngan C."/>
            <person name="Ohm R.A."/>
            <person name="Salamov A.A."/>
            <person name="Grigoriev I.V."/>
            <person name="Spatafora J.W."/>
            <person name="Berbee M.L."/>
        </authorList>
    </citation>
    <scope>NUCLEOTIDE SEQUENCE [LARGE SCALE GENOMIC DNA]</scope>
    <source>
        <strain evidence="2 3">NRRL 28638</strain>
    </source>
</reference>
<evidence type="ECO:0000256" key="1">
    <source>
        <dbReference type="SAM" id="SignalP"/>
    </source>
</evidence>
<accession>A0A137P7W7</accession>